<evidence type="ECO:0000313" key="3">
    <source>
        <dbReference type="Proteomes" id="UP000000311"/>
    </source>
</evidence>
<dbReference type="EMBL" id="GL436130">
    <property type="protein sequence ID" value="EFN72321.1"/>
    <property type="molecule type" value="Genomic_DNA"/>
</dbReference>
<keyword evidence="3" id="KW-1185">Reference proteome</keyword>
<dbReference type="AlphaFoldDB" id="E2A2L7"/>
<gene>
    <name evidence="1" type="ORF">EAG_05521</name>
    <name evidence="2" type="ORF">EAG_05523</name>
</gene>
<evidence type="ECO:0000313" key="2">
    <source>
        <dbReference type="EMBL" id="EFN72321.1"/>
    </source>
</evidence>
<proteinExistence type="predicted"/>
<evidence type="ECO:0000313" key="1">
    <source>
        <dbReference type="EMBL" id="EFN72319.1"/>
    </source>
</evidence>
<accession>E2A2L7</accession>
<reference evidence="1 3" key="1">
    <citation type="journal article" date="2010" name="Science">
        <title>Genomic comparison of the ants Camponotus floridanus and Harpegnathos saltator.</title>
        <authorList>
            <person name="Bonasio R."/>
            <person name="Zhang G."/>
            <person name="Ye C."/>
            <person name="Mutti N.S."/>
            <person name="Fang X."/>
            <person name="Qin N."/>
            <person name="Donahue G."/>
            <person name="Yang P."/>
            <person name="Li Q."/>
            <person name="Li C."/>
            <person name="Zhang P."/>
            <person name="Huang Z."/>
            <person name="Berger S.L."/>
            <person name="Reinberg D."/>
            <person name="Wang J."/>
            <person name="Liebig J."/>
        </authorList>
    </citation>
    <scope>NUCLEOTIDE SEQUENCE [LARGE SCALE GENOMIC DNA]</scope>
    <source>
        <strain evidence="3">C129</strain>
    </source>
</reference>
<organism evidence="3">
    <name type="scientific">Camponotus floridanus</name>
    <name type="common">Florida carpenter ant</name>
    <dbReference type="NCBI Taxonomy" id="104421"/>
    <lineage>
        <taxon>Eukaryota</taxon>
        <taxon>Metazoa</taxon>
        <taxon>Ecdysozoa</taxon>
        <taxon>Arthropoda</taxon>
        <taxon>Hexapoda</taxon>
        <taxon>Insecta</taxon>
        <taxon>Pterygota</taxon>
        <taxon>Neoptera</taxon>
        <taxon>Endopterygota</taxon>
        <taxon>Hymenoptera</taxon>
        <taxon>Apocrita</taxon>
        <taxon>Aculeata</taxon>
        <taxon>Formicoidea</taxon>
        <taxon>Formicidae</taxon>
        <taxon>Formicinae</taxon>
        <taxon>Camponotus</taxon>
    </lineage>
</organism>
<dbReference type="Proteomes" id="UP000000311">
    <property type="component" value="Unassembled WGS sequence"/>
</dbReference>
<protein>
    <submittedName>
        <fullName evidence="1">Uncharacterized protein</fullName>
    </submittedName>
</protein>
<dbReference type="EMBL" id="GL436130">
    <property type="protein sequence ID" value="EFN72319.1"/>
    <property type="molecule type" value="Genomic_DNA"/>
</dbReference>
<name>E2A2L7_CAMFO</name>
<feature type="non-terminal residue" evidence="1">
    <location>
        <position position="45"/>
    </location>
</feature>
<sequence length="45" mass="5461">EVIPTKWINKEGTKCYWPYYKGTDRIKKAILSIEIPDPEKWDEYD</sequence>
<feature type="non-terminal residue" evidence="1">
    <location>
        <position position="1"/>
    </location>
</feature>